<accession>A0ABN3MR89</accession>
<evidence type="ECO:0000313" key="1">
    <source>
        <dbReference type="EMBL" id="GAA2506955.1"/>
    </source>
</evidence>
<comment type="caution">
    <text evidence="1">The sequence shown here is derived from an EMBL/GenBank/DDBJ whole genome shotgun (WGS) entry which is preliminary data.</text>
</comment>
<dbReference type="EMBL" id="BAAATA010000041">
    <property type="protein sequence ID" value="GAA2506955.1"/>
    <property type="molecule type" value="Genomic_DNA"/>
</dbReference>
<dbReference type="Proteomes" id="UP001501358">
    <property type="component" value="Unassembled WGS sequence"/>
</dbReference>
<gene>
    <name evidence="1" type="ORF">GCM10010406_49430</name>
</gene>
<sequence>MSAPVAESGHPPIYSRLIHERGDVVAEVRSVAEHLHREVARAMDWSGLRHRAGAPAPRPRM</sequence>
<organism evidence="1 2">
    <name type="scientific">Streptomyces thermolineatus</name>
    <dbReference type="NCBI Taxonomy" id="44033"/>
    <lineage>
        <taxon>Bacteria</taxon>
        <taxon>Bacillati</taxon>
        <taxon>Actinomycetota</taxon>
        <taxon>Actinomycetes</taxon>
        <taxon>Kitasatosporales</taxon>
        <taxon>Streptomycetaceae</taxon>
        <taxon>Streptomyces</taxon>
    </lineage>
</organism>
<dbReference type="RefSeq" id="WP_269118042.1">
    <property type="nucleotide sequence ID" value="NZ_BAAATA010000041.1"/>
</dbReference>
<reference evidence="1 2" key="1">
    <citation type="journal article" date="2019" name="Int. J. Syst. Evol. Microbiol.">
        <title>The Global Catalogue of Microorganisms (GCM) 10K type strain sequencing project: providing services to taxonomists for standard genome sequencing and annotation.</title>
        <authorList>
            <consortium name="The Broad Institute Genomics Platform"/>
            <consortium name="The Broad Institute Genome Sequencing Center for Infectious Disease"/>
            <person name="Wu L."/>
            <person name="Ma J."/>
        </authorList>
    </citation>
    <scope>NUCLEOTIDE SEQUENCE [LARGE SCALE GENOMIC DNA]</scope>
    <source>
        <strain evidence="1 2">JCM 6307</strain>
    </source>
</reference>
<proteinExistence type="predicted"/>
<name>A0ABN3MR89_9ACTN</name>
<keyword evidence="2" id="KW-1185">Reference proteome</keyword>
<protein>
    <submittedName>
        <fullName evidence="1">Uncharacterized protein</fullName>
    </submittedName>
</protein>
<evidence type="ECO:0000313" key="2">
    <source>
        <dbReference type="Proteomes" id="UP001501358"/>
    </source>
</evidence>